<evidence type="ECO:0000313" key="7">
    <source>
        <dbReference type="Proteomes" id="UP000184233"/>
    </source>
</evidence>
<feature type="transmembrane region" description="Helical" evidence="3">
    <location>
        <begin position="279"/>
        <end position="302"/>
    </location>
</feature>
<feature type="transmembrane region" description="Helical" evidence="3">
    <location>
        <begin position="199"/>
        <end position="219"/>
    </location>
</feature>
<feature type="domain" description="GAF" evidence="4">
    <location>
        <begin position="326"/>
        <end position="470"/>
    </location>
</feature>
<dbReference type="STRING" id="1895771.BGO89_01595"/>
<keyword evidence="3" id="KW-0472">Membrane</keyword>
<evidence type="ECO:0008006" key="8">
    <source>
        <dbReference type="Google" id="ProtNLM"/>
    </source>
</evidence>
<dbReference type="PANTHER" id="PTHR43156">
    <property type="entry name" value="STAGE II SPORULATION PROTEIN E-RELATED"/>
    <property type="match status" value="1"/>
</dbReference>
<name>A0A1M3L6V9_9BACT</name>
<evidence type="ECO:0000313" key="6">
    <source>
        <dbReference type="EMBL" id="OJX61297.1"/>
    </source>
</evidence>
<evidence type="ECO:0000256" key="3">
    <source>
        <dbReference type="SAM" id="Phobius"/>
    </source>
</evidence>
<dbReference type="InterPro" id="IPR036457">
    <property type="entry name" value="PPM-type-like_dom_sf"/>
</dbReference>
<dbReference type="SUPFAM" id="SSF55781">
    <property type="entry name" value="GAF domain-like"/>
    <property type="match status" value="1"/>
</dbReference>
<dbReference type="SMART" id="SM00065">
    <property type="entry name" value="GAF"/>
    <property type="match status" value="1"/>
</dbReference>
<dbReference type="Pfam" id="PF13492">
    <property type="entry name" value="GAF_3"/>
    <property type="match status" value="1"/>
</dbReference>
<gene>
    <name evidence="6" type="ORF">BGO89_01595</name>
</gene>
<dbReference type="InterPro" id="IPR052016">
    <property type="entry name" value="Bact_Sigma-Reg"/>
</dbReference>
<feature type="coiled-coil region" evidence="2">
    <location>
        <begin position="458"/>
        <end position="485"/>
    </location>
</feature>
<dbReference type="Pfam" id="PF07228">
    <property type="entry name" value="SpoIIE"/>
    <property type="match status" value="1"/>
</dbReference>
<dbReference type="AlphaFoldDB" id="A0A1M3L6V9"/>
<protein>
    <recommendedName>
        <fullName evidence="8">PPM-type phosphatase domain-containing protein</fullName>
    </recommendedName>
</protein>
<dbReference type="PANTHER" id="PTHR43156:SF2">
    <property type="entry name" value="STAGE II SPORULATION PROTEIN E"/>
    <property type="match status" value="1"/>
</dbReference>
<dbReference type="Proteomes" id="UP000184233">
    <property type="component" value="Unassembled WGS sequence"/>
</dbReference>
<feature type="transmembrane region" description="Helical" evidence="3">
    <location>
        <begin position="34"/>
        <end position="57"/>
    </location>
</feature>
<reference evidence="6 7" key="1">
    <citation type="submission" date="2016-09" db="EMBL/GenBank/DDBJ databases">
        <title>Genome-resolved meta-omics ties microbial dynamics to process performance in biotechnology for thiocyanate degradation.</title>
        <authorList>
            <person name="Kantor R.S."/>
            <person name="Huddy R.J."/>
            <person name="Iyer R."/>
            <person name="Thomas B.C."/>
            <person name="Brown C.T."/>
            <person name="Anantharaman K."/>
            <person name="Tringe S."/>
            <person name="Hettich R.L."/>
            <person name="Harrison S.T."/>
            <person name="Banfield J.F."/>
        </authorList>
    </citation>
    <scope>NUCLEOTIDE SEQUENCE [LARGE SCALE GENOMIC DNA]</scope>
    <source>
        <strain evidence="6">59-99</strain>
    </source>
</reference>
<keyword evidence="3" id="KW-0812">Transmembrane</keyword>
<evidence type="ECO:0000256" key="2">
    <source>
        <dbReference type="SAM" id="Coils"/>
    </source>
</evidence>
<dbReference type="Gene3D" id="3.30.450.40">
    <property type="match status" value="1"/>
</dbReference>
<dbReference type="InterPro" id="IPR003018">
    <property type="entry name" value="GAF"/>
</dbReference>
<dbReference type="InterPro" id="IPR001932">
    <property type="entry name" value="PPM-type_phosphatase-like_dom"/>
</dbReference>
<comment type="caution">
    <text evidence="6">The sequence shown here is derived from an EMBL/GenBank/DDBJ whole genome shotgun (WGS) entry which is preliminary data.</text>
</comment>
<dbReference type="InterPro" id="IPR029016">
    <property type="entry name" value="GAF-like_dom_sf"/>
</dbReference>
<organism evidence="6 7">
    <name type="scientific">Candidatus Kapaibacterium thiocyanatum</name>
    <dbReference type="NCBI Taxonomy" id="1895771"/>
    <lineage>
        <taxon>Bacteria</taxon>
        <taxon>Pseudomonadati</taxon>
        <taxon>Candidatus Kapaibacteriota</taxon>
        <taxon>Candidatus Kapaibacteriia</taxon>
        <taxon>Candidatus Kapaibacteriales</taxon>
        <taxon>Candidatus Kapaibacteriaceae</taxon>
        <taxon>Candidatus Kapaibacterium</taxon>
    </lineage>
</organism>
<evidence type="ECO:0000259" key="5">
    <source>
        <dbReference type="SMART" id="SM00331"/>
    </source>
</evidence>
<dbReference type="SMART" id="SM00331">
    <property type="entry name" value="PP2C_SIG"/>
    <property type="match status" value="1"/>
</dbReference>
<keyword evidence="2" id="KW-0175">Coiled coil</keyword>
<dbReference type="EMBL" id="MKVH01000002">
    <property type="protein sequence ID" value="OJX61297.1"/>
    <property type="molecule type" value="Genomic_DNA"/>
</dbReference>
<evidence type="ECO:0000256" key="1">
    <source>
        <dbReference type="ARBA" id="ARBA00022801"/>
    </source>
</evidence>
<feature type="transmembrane region" description="Helical" evidence="3">
    <location>
        <begin position="69"/>
        <end position="95"/>
    </location>
</feature>
<dbReference type="GO" id="GO:0016791">
    <property type="term" value="F:phosphatase activity"/>
    <property type="evidence" value="ECO:0007669"/>
    <property type="project" value="TreeGrafter"/>
</dbReference>
<dbReference type="Gene3D" id="3.60.40.10">
    <property type="entry name" value="PPM-type phosphatase domain"/>
    <property type="match status" value="1"/>
</dbReference>
<accession>A0A1M3L6V9</accession>
<evidence type="ECO:0000259" key="4">
    <source>
        <dbReference type="SMART" id="SM00065"/>
    </source>
</evidence>
<dbReference type="SUPFAM" id="SSF81606">
    <property type="entry name" value="PP2C-like"/>
    <property type="match status" value="1"/>
</dbReference>
<sequence length="737" mass="80326">MSPRIASVSTTHLDTGAFRDDMIKLPDDPSTQRSVATTLIISGVVLMLVRMVLVLFWSVIGGHPVASNIWIEIALALMSDLVLACIVGVSVIYFGRRANNEMSYETIAGAITTYAVSALALLLVAALLPPDIEAGRPIGVVDLIMSNVIALGTFTISIGFAGFLTQVLLARRHAKTRMLLLVQFFLLLCIWLCEALDSYSSFFGILGFLLTVVGAIVMLINIRRLNWVAGITMDKKIRLLWLTACGAFAALILSLTHSFGEEAAVTESAQLFIRSGAVLPYTINFFGFVFFVRLLFAIVASLPNSGIVDRRSNEVESLAYLTRLMAETADVEQLLTSVTQFALRVCRAHGAWCETYEDDGEVRVIAAQLVHPDYVRALHSNRQLHRLLQTSERPVLIESVADHLPEADRSLAVRSLIAVPLVSNHHRTGTLVMFSTVEFGFEADDLRLLTAFGDTISIALDQARLMEAAIEKERLQKEFDVAQRIQSSLLPVTAPSIDRFAVDAITIPATEVGGDYFDYVRFANGSTGVLIADVSGKGIPAALYMATLKGAVLAEMRYATGPADLLRRINAALFGSMERQMYITMACISYHPDSRSLRVARAGHTPVLVRTGEDVHVLTPRGVAIGIVGPVMFDAALVEEALMVSDGDICLLTTDGVNERRNERLAEISLDPVVELIRAQCDSTASDIVRATLELLERHADGAEQHDDLTIVAIRFGGASETRTHQERIEVVTGVSA</sequence>
<feature type="transmembrane region" description="Helical" evidence="3">
    <location>
        <begin position="148"/>
        <end position="169"/>
    </location>
</feature>
<proteinExistence type="predicted"/>
<keyword evidence="3" id="KW-1133">Transmembrane helix</keyword>
<feature type="transmembrane region" description="Helical" evidence="3">
    <location>
        <begin position="176"/>
        <end position="193"/>
    </location>
</feature>
<feature type="transmembrane region" description="Helical" evidence="3">
    <location>
        <begin position="107"/>
        <end position="128"/>
    </location>
</feature>
<keyword evidence="1" id="KW-0378">Hydrolase</keyword>
<feature type="transmembrane region" description="Helical" evidence="3">
    <location>
        <begin position="239"/>
        <end position="259"/>
    </location>
</feature>
<feature type="domain" description="PPM-type phosphatase" evidence="5">
    <location>
        <begin position="497"/>
        <end position="716"/>
    </location>
</feature>